<comment type="caution">
    <text evidence="10">The sequence shown here is derived from an EMBL/GenBank/DDBJ whole genome shotgun (WGS) entry which is preliminary data.</text>
</comment>
<feature type="compositionally biased region" description="Polar residues" evidence="8">
    <location>
        <begin position="220"/>
        <end position="232"/>
    </location>
</feature>
<dbReference type="Gene3D" id="2.60.40.150">
    <property type="entry name" value="C2 domain"/>
    <property type="match status" value="1"/>
</dbReference>
<reference evidence="10" key="2">
    <citation type="submission" date="2023-05" db="EMBL/GenBank/DDBJ databases">
        <authorList>
            <consortium name="Lawrence Berkeley National Laboratory"/>
            <person name="Steindorff A."/>
            <person name="Hensen N."/>
            <person name="Bonometti L."/>
            <person name="Westerberg I."/>
            <person name="Brannstrom I.O."/>
            <person name="Guillou S."/>
            <person name="Cros-Aarteil S."/>
            <person name="Calhoun S."/>
            <person name="Haridas S."/>
            <person name="Kuo A."/>
            <person name="Mondo S."/>
            <person name="Pangilinan J."/>
            <person name="Riley R."/>
            <person name="Labutti K."/>
            <person name="Andreopoulos B."/>
            <person name="Lipzen A."/>
            <person name="Chen C."/>
            <person name="Yanf M."/>
            <person name="Daum C."/>
            <person name="Ng V."/>
            <person name="Clum A."/>
            <person name="Ohm R."/>
            <person name="Martin F."/>
            <person name="Silar P."/>
            <person name="Natvig D."/>
            <person name="Lalanne C."/>
            <person name="Gautier V."/>
            <person name="Ament-Velasquez S.L."/>
            <person name="Kruys A."/>
            <person name="Hutchinson M.I."/>
            <person name="Powell A.J."/>
            <person name="Barry K."/>
            <person name="Miller A.N."/>
            <person name="Grigoriev I.V."/>
            <person name="Debuchy R."/>
            <person name="Gladieux P."/>
            <person name="Thoren M.H."/>
            <person name="Johannesson H."/>
        </authorList>
    </citation>
    <scope>NUCLEOTIDE SEQUENCE</scope>
    <source>
        <strain evidence="10">CBS 359.72</strain>
    </source>
</reference>
<name>A0AAN7CUW7_9PEZI</name>
<accession>A0AAN7CUW7</accession>
<dbReference type="GO" id="GO:0016042">
    <property type="term" value="P:lipid catabolic process"/>
    <property type="evidence" value="ECO:0007669"/>
    <property type="project" value="UniProtKB-KW"/>
</dbReference>
<dbReference type="AlphaFoldDB" id="A0AAN7CUW7"/>
<evidence type="ECO:0000259" key="9">
    <source>
        <dbReference type="PROSITE" id="PS50008"/>
    </source>
</evidence>
<organism evidence="10 11">
    <name type="scientific">Corynascus novoguineensis</name>
    <dbReference type="NCBI Taxonomy" id="1126955"/>
    <lineage>
        <taxon>Eukaryota</taxon>
        <taxon>Fungi</taxon>
        <taxon>Dikarya</taxon>
        <taxon>Ascomycota</taxon>
        <taxon>Pezizomycotina</taxon>
        <taxon>Sordariomycetes</taxon>
        <taxon>Sordariomycetidae</taxon>
        <taxon>Sordariales</taxon>
        <taxon>Chaetomiaceae</taxon>
        <taxon>Corynascus</taxon>
    </lineage>
</organism>
<evidence type="ECO:0000256" key="1">
    <source>
        <dbReference type="ARBA" id="ARBA00001195"/>
    </source>
</evidence>
<dbReference type="InterPro" id="IPR000909">
    <property type="entry name" value="PLipase_C_PInositol-sp_X_dom"/>
</dbReference>
<sequence length="675" mass="76515">MPCFKFRKEEKSNFFRRMTTFGLGSPIHGRNVMREVIVAALACNVKTLIGVQISSSFHECVKKHVRHVYENIKGGDTLLSREKLDAFLRETQGVEQFDLDSKERTDFRFDEFFWLWSQNESAWRAAGESQRKELDATHPISHYFISSSHNTYLEGNQLSSKSSADAYRAVLRNGCRCIEIDVWNGPAPRTPSKSPNPGHRRHFSSSSLPRLAGEKLGARISQNHSRSPSAVQTVFPPLDPRESGTTLDPKDLNDRLEKSRDSSRSNQKIEPVVHHHGTMTSTVGFREVCRAIRESAFEDNPLPIIISLEVGADKEQQEVMVDIMKEEWDGLLLDKHFEACHPTQRQPRLEELYEKILIKVKRLDDSRIVGDVDRGRSISMPAINGKPPICEALAELAIYTHSEHYVDETSLISCASPSHIFSINEGSFLSLVEDNSKVHKVLNHNRDFFMRIYPKGLRVDSSNPDPSFCWRRGVQMVAMNWQKSDDRMMLNDAMFAGTNGWVLKPPALLGNSALSETSTNSTEGVVSRHKTLDLQITVLAGQFLPLPGDRRKSNGFGIKSDRKFRPKVKVELHVDKPYKPQAKETVAARTEHPDWGRDAESLDFLGVKGVMEEISFVRFKIADSSSNFGGDVVAWACIRLDRLLQGYRCLDLFHPVTRRPCEGKLFIKVNKVLRD</sequence>
<dbReference type="Proteomes" id="UP001303647">
    <property type="component" value="Unassembled WGS sequence"/>
</dbReference>
<evidence type="ECO:0000256" key="5">
    <source>
        <dbReference type="ARBA" id="ARBA00023224"/>
    </source>
</evidence>
<dbReference type="Gene3D" id="3.20.20.190">
    <property type="entry name" value="Phosphatidylinositol (PI) phosphodiesterase"/>
    <property type="match status" value="1"/>
</dbReference>
<feature type="region of interest" description="Disordered" evidence="8">
    <location>
        <begin position="184"/>
        <end position="208"/>
    </location>
</feature>
<dbReference type="Pfam" id="PF00387">
    <property type="entry name" value="PI-PLC-Y"/>
    <property type="match status" value="1"/>
</dbReference>
<dbReference type="GO" id="GO:0048015">
    <property type="term" value="P:phosphatidylinositol-mediated signaling"/>
    <property type="evidence" value="ECO:0007669"/>
    <property type="project" value="TreeGrafter"/>
</dbReference>
<feature type="region of interest" description="Disordered" evidence="8">
    <location>
        <begin position="220"/>
        <end position="275"/>
    </location>
</feature>
<dbReference type="GO" id="GO:0051209">
    <property type="term" value="P:release of sequestered calcium ion into cytosol"/>
    <property type="evidence" value="ECO:0007669"/>
    <property type="project" value="TreeGrafter"/>
</dbReference>
<dbReference type="EC" id="3.1.4.11" evidence="7"/>
<evidence type="ECO:0000313" key="10">
    <source>
        <dbReference type="EMBL" id="KAK4248833.1"/>
    </source>
</evidence>
<keyword evidence="4 7" id="KW-0443">Lipid metabolism</keyword>
<dbReference type="CDD" id="cd00275">
    <property type="entry name" value="C2_PLC_like"/>
    <property type="match status" value="1"/>
</dbReference>
<dbReference type="PANTHER" id="PTHR10336">
    <property type="entry name" value="PHOSPHOINOSITIDE-SPECIFIC PHOSPHOLIPASE C FAMILY PROTEIN"/>
    <property type="match status" value="1"/>
</dbReference>
<dbReference type="SUPFAM" id="SSF49562">
    <property type="entry name" value="C2 domain (Calcium/lipid-binding domain, CaLB)"/>
    <property type="match status" value="1"/>
</dbReference>
<dbReference type="EMBL" id="MU857631">
    <property type="protein sequence ID" value="KAK4248833.1"/>
    <property type="molecule type" value="Genomic_DNA"/>
</dbReference>
<dbReference type="InterPro" id="IPR017946">
    <property type="entry name" value="PLC-like_Pdiesterase_TIM-brl"/>
</dbReference>
<dbReference type="SUPFAM" id="SSF51695">
    <property type="entry name" value="PLC-like phosphodiesterases"/>
    <property type="match status" value="1"/>
</dbReference>
<comment type="function">
    <text evidence="6">The production of the second messenger molecules diacylglycerol (DAG) and inositol 1,4,5-trisphosphate (IP3) is mediated by activated phosphatidylinositol-specific phospholipase C enzymes.</text>
</comment>
<dbReference type="PROSITE" id="PS50008">
    <property type="entry name" value="PIPLC_Y_DOMAIN"/>
    <property type="match status" value="1"/>
</dbReference>
<keyword evidence="11" id="KW-1185">Reference proteome</keyword>
<dbReference type="InterPro" id="IPR001711">
    <property type="entry name" value="PLipase_C_Pinositol-sp_Y"/>
</dbReference>
<dbReference type="InterPro" id="IPR001192">
    <property type="entry name" value="PI-PLC_fam"/>
</dbReference>
<dbReference type="PRINTS" id="PR00390">
    <property type="entry name" value="PHPHLIPASEC"/>
</dbReference>
<evidence type="ECO:0000313" key="11">
    <source>
        <dbReference type="Proteomes" id="UP001303647"/>
    </source>
</evidence>
<dbReference type="SMART" id="SM00148">
    <property type="entry name" value="PLCXc"/>
    <property type="match status" value="1"/>
</dbReference>
<evidence type="ECO:0000256" key="2">
    <source>
        <dbReference type="ARBA" id="ARBA00022801"/>
    </source>
</evidence>
<keyword evidence="5" id="KW-0807">Transducer</keyword>
<feature type="compositionally biased region" description="Basic and acidic residues" evidence="8">
    <location>
        <begin position="248"/>
        <end position="263"/>
    </location>
</feature>
<dbReference type="Pfam" id="PF00388">
    <property type="entry name" value="PI-PLC-X"/>
    <property type="match status" value="1"/>
</dbReference>
<protein>
    <recommendedName>
        <fullName evidence="7">Phosphoinositide phospholipase C</fullName>
        <ecNumber evidence="7">3.1.4.11</ecNumber>
    </recommendedName>
</protein>
<dbReference type="PANTHER" id="PTHR10336:SF82">
    <property type="entry name" value="PHOSPHOINOSITIDE PHOSPHOLIPASE C"/>
    <property type="match status" value="1"/>
</dbReference>
<evidence type="ECO:0000256" key="4">
    <source>
        <dbReference type="ARBA" id="ARBA00023098"/>
    </source>
</evidence>
<dbReference type="CDD" id="cd08598">
    <property type="entry name" value="PI-PLC1c_yeast"/>
    <property type="match status" value="1"/>
</dbReference>
<dbReference type="FunFam" id="3.20.20.190:FF:000039">
    <property type="entry name" value="Phosphoinositide phospholipase C"/>
    <property type="match status" value="1"/>
</dbReference>
<evidence type="ECO:0000256" key="7">
    <source>
        <dbReference type="RuleBase" id="RU361133"/>
    </source>
</evidence>
<keyword evidence="3 7" id="KW-0442">Lipid degradation</keyword>
<reference evidence="10" key="1">
    <citation type="journal article" date="2023" name="Mol. Phylogenet. Evol.">
        <title>Genome-scale phylogeny and comparative genomics of the fungal order Sordariales.</title>
        <authorList>
            <person name="Hensen N."/>
            <person name="Bonometti L."/>
            <person name="Westerberg I."/>
            <person name="Brannstrom I.O."/>
            <person name="Guillou S."/>
            <person name="Cros-Aarteil S."/>
            <person name="Calhoun S."/>
            <person name="Haridas S."/>
            <person name="Kuo A."/>
            <person name="Mondo S."/>
            <person name="Pangilinan J."/>
            <person name="Riley R."/>
            <person name="LaButti K."/>
            <person name="Andreopoulos B."/>
            <person name="Lipzen A."/>
            <person name="Chen C."/>
            <person name="Yan M."/>
            <person name="Daum C."/>
            <person name="Ng V."/>
            <person name="Clum A."/>
            <person name="Steindorff A."/>
            <person name="Ohm R.A."/>
            <person name="Martin F."/>
            <person name="Silar P."/>
            <person name="Natvig D.O."/>
            <person name="Lalanne C."/>
            <person name="Gautier V."/>
            <person name="Ament-Velasquez S.L."/>
            <person name="Kruys A."/>
            <person name="Hutchinson M.I."/>
            <person name="Powell A.J."/>
            <person name="Barry K."/>
            <person name="Miller A.N."/>
            <person name="Grigoriev I.V."/>
            <person name="Debuchy R."/>
            <person name="Gladieux P."/>
            <person name="Hiltunen Thoren M."/>
            <person name="Johannesson H."/>
        </authorList>
    </citation>
    <scope>NUCLEOTIDE SEQUENCE</scope>
    <source>
        <strain evidence="10">CBS 359.72</strain>
    </source>
</reference>
<dbReference type="SMART" id="SM00149">
    <property type="entry name" value="PLCYc"/>
    <property type="match status" value="1"/>
</dbReference>
<evidence type="ECO:0000256" key="6">
    <source>
        <dbReference type="ARBA" id="ARBA00059664"/>
    </source>
</evidence>
<feature type="domain" description="PI-PLC Y-box" evidence="9">
    <location>
        <begin position="393"/>
        <end position="508"/>
    </location>
</feature>
<dbReference type="GO" id="GO:0004435">
    <property type="term" value="F:phosphatidylinositol-4,5-bisphosphate phospholipase C activity"/>
    <property type="evidence" value="ECO:0007669"/>
    <property type="project" value="UniProtKB-EC"/>
</dbReference>
<proteinExistence type="predicted"/>
<dbReference type="InterPro" id="IPR035892">
    <property type="entry name" value="C2_domain_sf"/>
</dbReference>
<comment type="catalytic activity">
    <reaction evidence="1 7">
        <text>a 1,2-diacyl-sn-glycero-3-phospho-(1D-myo-inositol-4,5-bisphosphate) + H2O = 1D-myo-inositol 1,4,5-trisphosphate + a 1,2-diacyl-sn-glycerol + H(+)</text>
        <dbReference type="Rhea" id="RHEA:33179"/>
        <dbReference type="ChEBI" id="CHEBI:15377"/>
        <dbReference type="ChEBI" id="CHEBI:15378"/>
        <dbReference type="ChEBI" id="CHEBI:17815"/>
        <dbReference type="ChEBI" id="CHEBI:58456"/>
        <dbReference type="ChEBI" id="CHEBI:203600"/>
        <dbReference type="EC" id="3.1.4.11"/>
    </reaction>
</comment>
<gene>
    <name evidence="10" type="ORF">C7999DRAFT_30673</name>
</gene>
<evidence type="ECO:0000256" key="8">
    <source>
        <dbReference type="SAM" id="MobiDB-lite"/>
    </source>
</evidence>
<evidence type="ECO:0000256" key="3">
    <source>
        <dbReference type="ARBA" id="ARBA00022963"/>
    </source>
</evidence>
<dbReference type="PROSITE" id="PS50007">
    <property type="entry name" value="PIPLC_X_DOMAIN"/>
    <property type="match status" value="1"/>
</dbReference>
<keyword evidence="2 7" id="KW-0378">Hydrolase</keyword>